<evidence type="ECO:0000313" key="3">
    <source>
        <dbReference type="Proteomes" id="UP000248311"/>
    </source>
</evidence>
<keyword evidence="1" id="KW-1133">Transmembrane helix</keyword>
<evidence type="ECO:0000256" key="1">
    <source>
        <dbReference type="SAM" id="Phobius"/>
    </source>
</evidence>
<name>A0A318SUD3_9RHOB</name>
<keyword evidence="1" id="KW-0472">Membrane</keyword>
<dbReference type="Proteomes" id="UP000248311">
    <property type="component" value="Unassembled WGS sequence"/>
</dbReference>
<gene>
    <name evidence="2" type="ORF">DFP88_103341</name>
</gene>
<dbReference type="RefSeq" id="WP_181418625.1">
    <property type="nucleotide sequence ID" value="NZ_QJTE01000003.1"/>
</dbReference>
<comment type="caution">
    <text evidence="2">The sequence shown here is derived from an EMBL/GenBank/DDBJ whole genome shotgun (WGS) entry which is preliminary data.</text>
</comment>
<accession>A0A318SUD3</accession>
<dbReference type="EMBL" id="QJTE01000003">
    <property type="protein sequence ID" value="PYE83979.1"/>
    <property type="molecule type" value="Genomic_DNA"/>
</dbReference>
<dbReference type="AlphaFoldDB" id="A0A318SUD3"/>
<proteinExistence type="predicted"/>
<organism evidence="2 3">
    <name type="scientific">Pseudoroseicyclus aestuarii</name>
    <dbReference type="NCBI Taxonomy" id="1795041"/>
    <lineage>
        <taxon>Bacteria</taxon>
        <taxon>Pseudomonadati</taxon>
        <taxon>Pseudomonadota</taxon>
        <taxon>Alphaproteobacteria</taxon>
        <taxon>Rhodobacterales</taxon>
        <taxon>Paracoccaceae</taxon>
        <taxon>Pseudoroseicyclus</taxon>
    </lineage>
</organism>
<reference evidence="2 3" key="1">
    <citation type="submission" date="2018-06" db="EMBL/GenBank/DDBJ databases">
        <title>Genomic Encyclopedia of Type Strains, Phase III (KMG-III): the genomes of soil and plant-associated and newly described type strains.</title>
        <authorList>
            <person name="Whitman W."/>
        </authorList>
    </citation>
    <scope>NUCLEOTIDE SEQUENCE [LARGE SCALE GENOMIC DNA]</scope>
    <source>
        <strain evidence="2 3">CECT 9025</strain>
    </source>
</reference>
<keyword evidence="1" id="KW-0812">Transmembrane</keyword>
<keyword evidence="3" id="KW-1185">Reference proteome</keyword>
<evidence type="ECO:0000313" key="2">
    <source>
        <dbReference type="EMBL" id="PYE83979.1"/>
    </source>
</evidence>
<protein>
    <submittedName>
        <fullName evidence="2">Uncharacterized protein</fullName>
    </submittedName>
</protein>
<sequence>MIIPLVTFLIGAAIGAFRAKRRGGNFRDMAQWGVGHGMLLGMLGLALLIVLLNL</sequence>
<feature type="transmembrane region" description="Helical" evidence="1">
    <location>
        <begin position="29"/>
        <end position="52"/>
    </location>
</feature>